<evidence type="ECO:0000256" key="1">
    <source>
        <dbReference type="SAM" id="MobiDB-lite"/>
    </source>
</evidence>
<name>A0A6J4RI01_9ACTN</name>
<feature type="compositionally biased region" description="Basic and acidic residues" evidence="1">
    <location>
        <begin position="41"/>
        <end position="50"/>
    </location>
</feature>
<dbReference type="AlphaFoldDB" id="A0A6J4RI01"/>
<feature type="non-terminal residue" evidence="2">
    <location>
        <position position="101"/>
    </location>
</feature>
<organism evidence="2">
    <name type="scientific">uncultured Rubrobacteraceae bacterium</name>
    <dbReference type="NCBI Taxonomy" id="349277"/>
    <lineage>
        <taxon>Bacteria</taxon>
        <taxon>Bacillati</taxon>
        <taxon>Actinomycetota</taxon>
        <taxon>Rubrobacteria</taxon>
        <taxon>Rubrobacterales</taxon>
        <taxon>Rubrobacteraceae</taxon>
        <taxon>environmental samples</taxon>
    </lineage>
</organism>
<sequence>LHVRNRRPRRPRRQLHPRVHPPGRQPPQAGRSPGPRKAAGRRADAPRARDPLLLLQPARGRREGLRARRELLCHEAGQLREIFGGDAIPRLVLAQLQRIAV</sequence>
<feature type="region of interest" description="Disordered" evidence="1">
    <location>
        <begin position="1"/>
        <end position="60"/>
    </location>
</feature>
<dbReference type="EMBL" id="CADCVI010000106">
    <property type="protein sequence ID" value="CAA9468152.1"/>
    <property type="molecule type" value="Genomic_DNA"/>
</dbReference>
<proteinExistence type="predicted"/>
<accession>A0A6J4RI01</accession>
<reference evidence="2" key="1">
    <citation type="submission" date="2020-02" db="EMBL/GenBank/DDBJ databases">
        <authorList>
            <person name="Meier V. D."/>
        </authorList>
    </citation>
    <scope>NUCLEOTIDE SEQUENCE</scope>
    <source>
        <strain evidence="2">AVDCRST_MAG25</strain>
    </source>
</reference>
<gene>
    <name evidence="2" type="ORF">AVDCRST_MAG25-1762</name>
</gene>
<feature type="non-terminal residue" evidence="2">
    <location>
        <position position="1"/>
    </location>
</feature>
<protein>
    <submittedName>
        <fullName evidence="2">Uncharacterized protein</fullName>
    </submittedName>
</protein>
<evidence type="ECO:0000313" key="2">
    <source>
        <dbReference type="EMBL" id="CAA9468152.1"/>
    </source>
</evidence>
<feature type="compositionally biased region" description="Basic residues" evidence="1">
    <location>
        <begin position="1"/>
        <end position="21"/>
    </location>
</feature>